<dbReference type="PROSITE" id="PS51819">
    <property type="entry name" value="VOC"/>
    <property type="match status" value="2"/>
</dbReference>
<dbReference type="InterPro" id="IPR029068">
    <property type="entry name" value="Glyas_Bleomycin-R_OHBP_Dase"/>
</dbReference>
<keyword evidence="4" id="KW-0677">Repeat</keyword>
<dbReference type="InterPro" id="IPR005956">
    <property type="entry name" value="4OHPhenylPyrv_dOase"/>
</dbReference>
<feature type="domain" description="VOC" evidence="7">
    <location>
        <begin position="26"/>
        <end position="160"/>
    </location>
</feature>
<dbReference type="Proteomes" id="UP000830115">
    <property type="component" value="Chromosome"/>
</dbReference>
<dbReference type="CDD" id="cd08342">
    <property type="entry name" value="HPPD_N_like"/>
    <property type="match status" value="1"/>
</dbReference>
<dbReference type="Pfam" id="PF00903">
    <property type="entry name" value="Glyoxalase"/>
    <property type="match status" value="2"/>
</dbReference>
<dbReference type="SUPFAM" id="SSF54593">
    <property type="entry name" value="Glyoxalase/Bleomycin resistance protein/Dihydroxybiphenyl dioxygenase"/>
    <property type="match status" value="1"/>
</dbReference>
<sequence length="385" mass="42482">MADTTMHTNPSTPGTARQADPFPVKGMDAVVFAVGNAKQAAHYYSTAFGMKRVAYAGPENGSRETASYVLESGGARFVFTSVIKPMTDWGRFLADHVATHGDGVIDLAIEVPDARAAYAYAVEHGATGLTEPYDTKDEYGTVVRAAIATYGRTRHTLVERSGYDGPYLPGFAPVAPVVEPPEKRFFQAVDHCVGNVELGKMNEWVAFYNKVMGFTNMKEFVGDDIATEYSALMSKVVADGTKKVKFPINEPAIAKKKSQIDEYLEFYGGPGVQHIALATNDIVATVRQMRAAGVEFLNVPDTYYDTLGEWVGDTRVPLDELRELKILADRDEDGYLLQIFTKPVQDRPTVFFEMIERHGSLGFGKGNFKALFEAIEREQERRGNL</sequence>
<dbReference type="EC" id="1.13.11.27" evidence="8"/>
<comment type="similarity">
    <text evidence="2">Belongs to the 4HPPD family.</text>
</comment>
<evidence type="ECO:0000256" key="6">
    <source>
        <dbReference type="SAM" id="MobiDB-lite"/>
    </source>
</evidence>
<proteinExistence type="inferred from homology"/>
<evidence type="ECO:0000259" key="7">
    <source>
        <dbReference type="PROSITE" id="PS51819"/>
    </source>
</evidence>
<feature type="region of interest" description="Disordered" evidence="6">
    <location>
        <begin position="1"/>
        <end position="20"/>
    </location>
</feature>
<dbReference type="PANTHER" id="PTHR11959">
    <property type="entry name" value="4-HYDROXYPHENYLPYRUVATE DIOXYGENASE"/>
    <property type="match status" value="1"/>
</dbReference>
<keyword evidence="5" id="KW-0408">Iron</keyword>
<organism evidence="8 9">
    <name type="scientific">Streptomyces halobius</name>
    <dbReference type="NCBI Taxonomy" id="2879846"/>
    <lineage>
        <taxon>Bacteria</taxon>
        <taxon>Bacillati</taxon>
        <taxon>Actinomycetota</taxon>
        <taxon>Actinomycetes</taxon>
        <taxon>Kitasatosporales</taxon>
        <taxon>Streptomycetaceae</taxon>
        <taxon>Streptomyces</taxon>
    </lineage>
</organism>
<evidence type="ECO:0000256" key="1">
    <source>
        <dbReference type="ARBA" id="ARBA00001962"/>
    </source>
</evidence>
<evidence type="ECO:0000256" key="5">
    <source>
        <dbReference type="ARBA" id="ARBA00023004"/>
    </source>
</evidence>
<dbReference type="InterPro" id="IPR041736">
    <property type="entry name" value="4OHPhenylPyrv_dOase_N"/>
</dbReference>
<dbReference type="InterPro" id="IPR037523">
    <property type="entry name" value="VOC_core"/>
</dbReference>
<dbReference type="PIRSF" id="PIRSF009283">
    <property type="entry name" value="HPP_dOase"/>
    <property type="match status" value="1"/>
</dbReference>
<evidence type="ECO:0000256" key="4">
    <source>
        <dbReference type="ARBA" id="ARBA00022737"/>
    </source>
</evidence>
<protein>
    <submittedName>
        <fullName evidence="8">4-hydroxyphenylpyruvate dioxygenase</fullName>
        <ecNumber evidence="8">1.13.11.27</ecNumber>
    </submittedName>
</protein>
<keyword evidence="9" id="KW-1185">Reference proteome</keyword>
<dbReference type="RefSeq" id="WP_248866060.1">
    <property type="nucleotide sequence ID" value="NZ_CP086322.1"/>
</dbReference>
<comment type="cofactor">
    <cofactor evidence="1">
        <name>Fe cation</name>
        <dbReference type="ChEBI" id="CHEBI:24875"/>
    </cofactor>
</comment>
<gene>
    <name evidence="8" type="primary">hppD</name>
    <name evidence="8" type="ORF">K9S39_28005</name>
</gene>
<keyword evidence="3" id="KW-0479">Metal-binding</keyword>
<dbReference type="PANTHER" id="PTHR11959:SF1">
    <property type="entry name" value="4-HYDROXYPHENYLPYRUVATE DIOXYGENASE"/>
    <property type="match status" value="1"/>
</dbReference>
<dbReference type="EMBL" id="CP086322">
    <property type="protein sequence ID" value="UQA95185.1"/>
    <property type="molecule type" value="Genomic_DNA"/>
</dbReference>
<dbReference type="NCBIfam" id="TIGR01263">
    <property type="entry name" value="4HPPD"/>
    <property type="match status" value="1"/>
</dbReference>
<dbReference type="InterPro" id="IPR041735">
    <property type="entry name" value="4OHPhenylPyrv_dOase_C"/>
</dbReference>
<reference evidence="8" key="1">
    <citation type="submission" date="2021-10" db="EMBL/GenBank/DDBJ databases">
        <title>Streptomyces nigrumlapis sp.nov.,an antimicrobial producing actinobacterium isolated from Black Gobi rocks.</title>
        <authorList>
            <person name="Wen Y."/>
            <person name="Zhang W."/>
            <person name="Liu X.G."/>
        </authorList>
    </citation>
    <scope>NUCLEOTIDE SEQUENCE</scope>
    <source>
        <strain evidence="8">ST13-2-2</strain>
    </source>
</reference>
<evidence type="ECO:0000256" key="2">
    <source>
        <dbReference type="ARBA" id="ARBA00005877"/>
    </source>
</evidence>
<accession>A0ABY4MFI7</accession>
<dbReference type="InterPro" id="IPR004360">
    <property type="entry name" value="Glyas_Fos-R_dOase_dom"/>
</dbReference>
<dbReference type="CDD" id="cd07250">
    <property type="entry name" value="HPPD_C_like"/>
    <property type="match status" value="1"/>
</dbReference>
<feature type="compositionally biased region" description="Polar residues" evidence="6">
    <location>
        <begin position="1"/>
        <end position="15"/>
    </location>
</feature>
<keyword evidence="8" id="KW-0560">Oxidoreductase</keyword>
<evidence type="ECO:0000256" key="3">
    <source>
        <dbReference type="ARBA" id="ARBA00022723"/>
    </source>
</evidence>
<evidence type="ECO:0000313" key="8">
    <source>
        <dbReference type="EMBL" id="UQA95185.1"/>
    </source>
</evidence>
<dbReference type="Gene3D" id="3.10.180.10">
    <property type="entry name" value="2,3-Dihydroxybiphenyl 1,2-Dioxygenase, domain 1"/>
    <property type="match status" value="2"/>
</dbReference>
<feature type="domain" description="VOC" evidence="7">
    <location>
        <begin position="188"/>
        <end position="342"/>
    </location>
</feature>
<keyword evidence="8" id="KW-0223">Dioxygenase</keyword>
<name>A0ABY4MFI7_9ACTN</name>
<dbReference type="GO" id="GO:0003868">
    <property type="term" value="F:4-hydroxyphenylpyruvate dioxygenase activity"/>
    <property type="evidence" value="ECO:0007669"/>
    <property type="project" value="UniProtKB-EC"/>
</dbReference>
<evidence type="ECO:0000313" key="9">
    <source>
        <dbReference type="Proteomes" id="UP000830115"/>
    </source>
</evidence>